<name>A0A4R2I455_9GAMM</name>
<comment type="caution">
    <text evidence="2">The sequence shown here is derived from an EMBL/GenBank/DDBJ whole genome shotgun (WGS) entry which is preliminary data.</text>
</comment>
<evidence type="ECO:0000313" key="2">
    <source>
        <dbReference type="EMBL" id="TCO37265.1"/>
    </source>
</evidence>
<organism evidence="2 3">
    <name type="scientific">Dokdonella fugitiva</name>
    <dbReference type="NCBI Taxonomy" id="328517"/>
    <lineage>
        <taxon>Bacteria</taxon>
        <taxon>Pseudomonadati</taxon>
        <taxon>Pseudomonadota</taxon>
        <taxon>Gammaproteobacteria</taxon>
        <taxon>Lysobacterales</taxon>
        <taxon>Rhodanobacteraceae</taxon>
        <taxon>Dokdonella</taxon>
    </lineage>
</organism>
<feature type="compositionally biased region" description="Basic and acidic residues" evidence="1">
    <location>
        <begin position="186"/>
        <end position="195"/>
    </location>
</feature>
<accession>A0A4R2I455</accession>
<protein>
    <recommendedName>
        <fullName evidence="4">Transposase</fullName>
    </recommendedName>
</protein>
<dbReference type="PANTHER" id="PTHR33055:SF3">
    <property type="entry name" value="PUTATIVE TRANSPOSASE FOR IS117-RELATED"/>
    <property type="match status" value="1"/>
</dbReference>
<proteinExistence type="predicted"/>
<evidence type="ECO:0000313" key="3">
    <source>
        <dbReference type="Proteomes" id="UP000294862"/>
    </source>
</evidence>
<dbReference type="Proteomes" id="UP000294862">
    <property type="component" value="Unassembled WGS sequence"/>
</dbReference>
<gene>
    <name evidence="2" type="ORF">EV148_11076</name>
</gene>
<reference evidence="2 3" key="1">
    <citation type="journal article" date="2015" name="Stand. Genomic Sci.">
        <title>Genomic Encyclopedia of Bacterial and Archaeal Type Strains, Phase III: the genomes of soil and plant-associated and newly described type strains.</title>
        <authorList>
            <person name="Whitman W.B."/>
            <person name="Woyke T."/>
            <person name="Klenk H.P."/>
            <person name="Zhou Y."/>
            <person name="Lilburn T.G."/>
            <person name="Beck B.J."/>
            <person name="De Vos P."/>
            <person name="Vandamme P."/>
            <person name="Eisen J.A."/>
            <person name="Garrity G."/>
            <person name="Hugenholtz P."/>
            <person name="Kyrpides N.C."/>
        </authorList>
    </citation>
    <scope>NUCLEOTIDE SEQUENCE [LARGE SCALE GENOMIC DNA]</scope>
    <source>
        <strain evidence="2 3">A3</strain>
    </source>
</reference>
<evidence type="ECO:0008006" key="4">
    <source>
        <dbReference type="Google" id="ProtNLM"/>
    </source>
</evidence>
<evidence type="ECO:0000256" key="1">
    <source>
        <dbReference type="SAM" id="MobiDB-lite"/>
    </source>
</evidence>
<feature type="region of interest" description="Disordered" evidence="1">
    <location>
        <begin position="186"/>
        <end position="210"/>
    </location>
</feature>
<keyword evidence="3" id="KW-1185">Reference proteome</keyword>
<dbReference type="AlphaFoldDB" id="A0A4R2I455"/>
<feature type="compositionally biased region" description="Polar residues" evidence="1">
    <location>
        <begin position="200"/>
        <end position="210"/>
    </location>
</feature>
<sequence>MHATPDNGAIATVAIDLAKDVFELAFADADARIVERRRLNRTAFARVLDNRPPLRVVMEACGSAHYWARRFARQQRPSAASRSRVDSRIRCSDPVNPTPLIHRQPLRVVMEACGSAHYWARRFARLGHAVELLPAHDVRPYVRRNKTDRTDAAGLLEAARCASIRRVPVKTPEQQGIQGLHRVCESRRRPTESRPRVAPSETTMANESAPGTSKPITLLAVCGRLNVWLRLGGFHHGPSTRCSPQGRIHDCYRTACQKRNHSVTCKGNPYMNCRLHSSCENHGGRFRKNEASAIWNSCVRLEV</sequence>
<dbReference type="InterPro" id="IPR047650">
    <property type="entry name" value="Transpos_IS110"/>
</dbReference>
<dbReference type="EMBL" id="SLWQ01000010">
    <property type="protein sequence ID" value="TCO37265.1"/>
    <property type="molecule type" value="Genomic_DNA"/>
</dbReference>
<dbReference type="PANTHER" id="PTHR33055">
    <property type="entry name" value="TRANSPOSASE FOR INSERTION SEQUENCE ELEMENT IS1111A"/>
    <property type="match status" value="1"/>
</dbReference>